<evidence type="ECO:0000313" key="1">
    <source>
        <dbReference type="EMBL" id="XDT71830.1"/>
    </source>
</evidence>
<dbReference type="InterPro" id="IPR038287">
    <property type="entry name" value="Cse2_sf"/>
</dbReference>
<protein>
    <submittedName>
        <fullName evidence="1">Type I-E CRISPR-associated protein Cse2/CasB</fullName>
    </submittedName>
</protein>
<reference evidence="1" key="1">
    <citation type="submission" date="2024-05" db="EMBL/GenBank/DDBJ databases">
        <title>Genome sequencing of novel strain.</title>
        <authorList>
            <person name="Ganbat D."/>
            <person name="Ganbat S."/>
            <person name="Lee S.-J."/>
        </authorList>
    </citation>
    <scope>NUCLEOTIDE SEQUENCE</scope>
    <source>
        <strain evidence="1">SMD15-11</strain>
    </source>
</reference>
<dbReference type="KEGG" id="tcd:AAIA72_13610"/>
<dbReference type="EMBL" id="CP154858">
    <property type="protein sequence ID" value="XDT71830.1"/>
    <property type="molecule type" value="Genomic_DNA"/>
</dbReference>
<dbReference type="AlphaFoldDB" id="A0AB39UUG5"/>
<sequence>MTDLYQLKSPEDREALMNWWKGLGENRGARAILRRASKPDDVLLTSAFSDFLKQMPDSWHNPGRLLDSAIVAAALSHVRENDSALSFAQALASPRGAATKAAMSELRFLQLQKSRDPDEFYRRIHRAIALLGGRVNVLSIADGILHWMQEYRRIVDREPAKRLAVRWASDYYTTLKD</sequence>
<dbReference type="CDD" id="cd09731">
    <property type="entry name" value="Cse2_I-E"/>
    <property type="match status" value="1"/>
</dbReference>
<dbReference type="RefSeq" id="WP_369600854.1">
    <property type="nucleotide sequence ID" value="NZ_CP154858.1"/>
</dbReference>
<accession>A0AB39UUG5</accession>
<organism evidence="1">
    <name type="scientific">Thermohahella caldifontis</name>
    <dbReference type="NCBI Taxonomy" id="3142973"/>
    <lineage>
        <taxon>Bacteria</taxon>
        <taxon>Pseudomonadati</taxon>
        <taxon>Pseudomonadota</taxon>
        <taxon>Gammaproteobacteria</taxon>
        <taxon>Oceanospirillales</taxon>
        <taxon>Hahellaceae</taxon>
        <taxon>Thermohahella</taxon>
    </lineage>
</organism>
<dbReference type="Pfam" id="PF09485">
    <property type="entry name" value="CRISPR_Cse2"/>
    <property type="match status" value="1"/>
</dbReference>
<gene>
    <name evidence="1" type="primary">casB</name>
    <name evidence="1" type="synonym">cse2</name>
    <name evidence="1" type="ORF">AAIA72_13610</name>
</gene>
<proteinExistence type="predicted"/>
<dbReference type="InterPro" id="IPR013382">
    <property type="entry name" value="CRISPR-assoc_prot_Cse2"/>
</dbReference>
<name>A0AB39UUG5_9GAMM</name>
<dbReference type="Gene3D" id="1.10.520.40">
    <property type="entry name" value="CRISPR-associated protein Cse2"/>
    <property type="match status" value="1"/>
</dbReference>
<dbReference type="NCBIfam" id="TIGR02548">
    <property type="entry name" value="casB_cse2"/>
    <property type="match status" value="1"/>
</dbReference>